<accession>A0ABS8E143</accession>
<dbReference type="NCBIfam" id="TIGR03891">
    <property type="entry name" value="thiopep_ocin"/>
    <property type="match status" value="1"/>
</dbReference>
<sequence>MTAAHGPRPARRDRPSGLYEPLGWAVLRAPLLPAGTRDAAPGSASDSSLMPADPLLGLAIRLASPDLAAALERTGPHDRQAPRLERKLRRYLIRMTTRPTPFGLFAGVGLVRWAPATDLGIDPAASRTATRADMGWLNELTESLREDPDIGPHLRLMTSPAVSLHRGRAVLTQGPAAGTSVRATAGVRLVLGAARLAASREELEQAVRAIPGATPEKTGRLVEELRSQGFLISELSPAPTRGDPVTWVRRCLGAIPSGRARAAERQLGVLAAELADWDELPLDRKAEHLPALRDLLADVHRAVTRAGSDTARAGAGGVGIRNGTLQTDTALAFRSTALHAAVAAEAAEAAELLLRLSRLPRAMPHLDDYRRAFEGRYGAYRQVPLLELLDPATGLGPPSAPRAGGPGSGPRDRLLLDLAVEAVRERRRVVELDDELLSRLATPAPAPEDVPPSLELSFFVAATSPDAVDRGDFRIVVGPNAGVCAAGRSLGRFAALLGPPAAEALEELARTEQVHEPDTLIAEVVHAPDPPRSANVALRPAVRRHEILVDAWPGVPPEGVIPVRELVVGIRNGRFVIGWPAGGAEVIGVQGHMLNTRRASAAVRFLVDVTHDRWCRLSGFSWGPAAGLGRLPRVQRHRTVLAPAQWRPDPAMVDSSGSEGGFGPALATWRSTWDVPSRVYLTVADHRLLLDLDDPRDVELLRDELRTGARDGYAVLQEALPGPEHAWLPGPDGGHMCEVVAPLVRRGGARRGGVSPDFARVVDPVTRLRPPGSDWLYLKLYCEPRREEELIGGPVRAFAEQAASSGLADGWFFVRYADPEPHVRLRLHRDPAAPVGPLMEQACAWAGGLTAEGLCGRFSFETYEREVERYGGEAGTAAAEALFTADSPGVAEMLRARTEGRLDTDLPELAVATIDDLLACLGLSPEERAAFSYGGPSSSRQGGTEYRRRQQALRRALGGAAPAGGELSRLLTARRSVLGPAVARIEALHQRGGLWQTREALCHSLVHMHANRLLGIDPSGEALALELLRRTRAGLVKAPLAPLSREWRDSADPRAADQGRRTAGGGG</sequence>
<dbReference type="RefSeq" id="WP_229335479.1">
    <property type="nucleotide sequence ID" value="NZ_JAINUL010000001.1"/>
</dbReference>
<proteinExistence type="predicted"/>
<gene>
    <name evidence="4" type="ORF">K7B10_08770</name>
</gene>
<dbReference type="EMBL" id="JAINUL010000001">
    <property type="protein sequence ID" value="MCC0094872.1"/>
    <property type="molecule type" value="Genomic_DNA"/>
</dbReference>
<dbReference type="Pfam" id="PF14028">
    <property type="entry name" value="Lant_dehydr_C"/>
    <property type="match status" value="1"/>
</dbReference>
<feature type="domain" description="Thiopeptide-type bacteriocin biosynthesis" evidence="3">
    <location>
        <begin position="775"/>
        <end position="1031"/>
    </location>
</feature>
<organism evidence="4 5">
    <name type="scientific">Streptomyces flavotricini</name>
    <dbReference type="NCBI Taxonomy" id="66888"/>
    <lineage>
        <taxon>Bacteria</taxon>
        <taxon>Bacillati</taxon>
        <taxon>Actinomycetota</taxon>
        <taxon>Actinomycetes</taxon>
        <taxon>Kitasatosporales</taxon>
        <taxon>Streptomycetaceae</taxon>
        <taxon>Streptomyces</taxon>
    </lineage>
</organism>
<feature type="region of interest" description="Disordered" evidence="1">
    <location>
        <begin position="1046"/>
        <end position="1067"/>
    </location>
</feature>
<name>A0ABS8E143_9ACTN</name>
<feature type="compositionally biased region" description="Basic and acidic residues" evidence="1">
    <location>
        <begin position="1046"/>
        <end position="1060"/>
    </location>
</feature>
<evidence type="ECO:0000259" key="2">
    <source>
        <dbReference type="Pfam" id="PF04738"/>
    </source>
</evidence>
<comment type="caution">
    <text evidence="4">The sequence shown here is derived from an EMBL/GenBank/DDBJ whole genome shotgun (WGS) entry which is preliminary data.</text>
</comment>
<protein>
    <submittedName>
        <fullName evidence="4">Lantibiotic dehydratase</fullName>
    </submittedName>
</protein>
<dbReference type="Pfam" id="PF04738">
    <property type="entry name" value="Lant_dehydr_N"/>
    <property type="match status" value="1"/>
</dbReference>
<dbReference type="InterPro" id="IPR023809">
    <property type="entry name" value="Thiopep_bacteriocin_synth_dom"/>
</dbReference>
<evidence type="ECO:0000313" key="5">
    <source>
        <dbReference type="Proteomes" id="UP001520654"/>
    </source>
</evidence>
<evidence type="ECO:0000259" key="3">
    <source>
        <dbReference type="Pfam" id="PF14028"/>
    </source>
</evidence>
<evidence type="ECO:0000256" key="1">
    <source>
        <dbReference type="SAM" id="MobiDB-lite"/>
    </source>
</evidence>
<keyword evidence="5" id="KW-1185">Reference proteome</keyword>
<reference evidence="4 5" key="1">
    <citation type="submission" date="2021-08" db="EMBL/GenBank/DDBJ databases">
        <title>Genomic Architecture of Streptomyces flavotricini NGL1 and Streptomyces erythrochromogenes HMS4 With Differential Plant Beneficial attributes and laccase production capabilities.</title>
        <authorList>
            <person name="Salwan R."/>
            <person name="Kaur R."/>
            <person name="Sharma V."/>
        </authorList>
    </citation>
    <scope>NUCLEOTIDE SEQUENCE [LARGE SCALE GENOMIC DNA]</scope>
    <source>
        <strain evidence="4 5">NGL1</strain>
    </source>
</reference>
<dbReference type="Proteomes" id="UP001520654">
    <property type="component" value="Unassembled WGS sequence"/>
</dbReference>
<dbReference type="InterPro" id="IPR006827">
    <property type="entry name" value="Lant_deHydtase_N"/>
</dbReference>
<feature type="domain" description="Lantibiotic dehydratase N-terminal" evidence="2">
    <location>
        <begin position="52"/>
        <end position="701"/>
    </location>
</feature>
<feature type="region of interest" description="Disordered" evidence="1">
    <location>
        <begin position="392"/>
        <end position="411"/>
    </location>
</feature>
<evidence type="ECO:0000313" key="4">
    <source>
        <dbReference type="EMBL" id="MCC0094872.1"/>
    </source>
</evidence>